<accession>A0ACB8CBB0</accession>
<dbReference type="Proteomes" id="UP000821865">
    <property type="component" value="Chromosome 8"/>
</dbReference>
<sequence>MDSHFYAPGCCSGYPGAPKASLFAAPTEDELRKKWESNLRRADKPLTESSAVCERHFEPRYILRDYVHIINWHRSCEFHVGSRRWRLARCLAFCPNVRPTFLSHLSKRGRKGRGQSQQVHRR</sequence>
<keyword evidence="2" id="KW-1185">Reference proteome</keyword>
<evidence type="ECO:0000313" key="1">
    <source>
        <dbReference type="EMBL" id="KAH7938182.1"/>
    </source>
</evidence>
<reference evidence="1" key="1">
    <citation type="submission" date="2020-05" db="EMBL/GenBank/DDBJ databases">
        <title>Large-scale comparative analyses of tick genomes elucidate their genetic diversity and vector capacities.</title>
        <authorList>
            <person name="Jia N."/>
            <person name="Wang J."/>
            <person name="Shi W."/>
            <person name="Du L."/>
            <person name="Sun Y."/>
            <person name="Zhan W."/>
            <person name="Jiang J."/>
            <person name="Wang Q."/>
            <person name="Zhang B."/>
            <person name="Ji P."/>
            <person name="Sakyi L.B."/>
            <person name="Cui X."/>
            <person name="Yuan T."/>
            <person name="Jiang B."/>
            <person name="Yang W."/>
            <person name="Lam T.T.-Y."/>
            <person name="Chang Q."/>
            <person name="Ding S."/>
            <person name="Wang X."/>
            <person name="Zhu J."/>
            <person name="Ruan X."/>
            <person name="Zhao L."/>
            <person name="Wei J."/>
            <person name="Que T."/>
            <person name="Du C."/>
            <person name="Cheng J."/>
            <person name="Dai P."/>
            <person name="Han X."/>
            <person name="Huang E."/>
            <person name="Gao Y."/>
            <person name="Liu J."/>
            <person name="Shao H."/>
            <person name="Ye R."/>
            <person name="Li L."/>
            <person name="Wei W."/>
            <person name="Wang X."/>
            <person name="Wang C."/>
            <person name="Yang T."/>
            <person name="Huo Q."/>
            <person name="Li W."/>
            <person name="Guo W."/>
            <person name="Chen H."/>
            <person name="Zhou L."/>
            <person name="Ni X."/>
            <person name="Tian J."/>
            <person name="Zhou Y."/>
            <person name="Sheng Y."/>
            <person name="Liu T."/>
            <person name="Pan Y."/>
            <person name="Xia L."/>
            <person name="Li J."/>
            <person name="Zhao F."/>
            <person name="Cao W."/>
        </authorList>
    </citation>
    <scope>NUCLEOTIDE SEQUENCE</scope>
    <source>
        <strain evidence="1">Dsil-2018</strain>
    </source>
</reference>
<dbReference type="EMBL" id="CM023477">
    <property type="protein sequence ID" value="KAH7938182.1"/>
    <property type="molecule type" value="Genomic_DNA"/>
</dbReference>
<evidence type="ECO:0000313" key="2">
    <source>
        <dbReference type="Proteomes" id="UP000821865"/>
    </source>
</evidence>
<gene>
    <name evidence="1" type="ORF">HPB49_021340</name>
</gene>
<protein>
    <submittedName>
        <fullName evidence="1">Uncharacterized protein</fullName>
    </submittedName>
</protein>
<organism evidence="1 2">
    <name type="scientific">Dermacentor silvarum</name>
    <name type="common">Tick</name>
    <dbReference type="NCBI Taxonomy" id="543639"/>
    <lineage>
        <taxon>Eukaryota</taxon>
        <taxon>Metazoa</taxon>
        <taxon>Ecdysozoa</taxon>
        <taxon>Arthropoda</taxon>
        <taxon>Chelicerata</taxon>
        <taxon>Arachnida</taxon>
        <taxon>Acari</taxon>
        <taxon>Parasitiformes</taxon>
        <taxon>Ixodida</taxon>
        <taxon>Ixodoidea</taxon>
        <taxon>Ixodidae</taxon>
        <taxon>Rhipicephalinae</taxon>
        <taxon>Dermacentor</taxon>
    </lineage>
</organism>
<proteinExistence type="predicted"/>
<name>A0ACB8CBB0_DERSI</name>
<comment type="caution">
    <text evidence="1">The sequence shown here is derived from an EMBL/GenBank/DDBJ whole genome shotgun (WGS) entry which is preliminary data.</text>
</comment>